<evidence type="ECO:0000256" key="2">
    <source>
        <dbReference type="ARBA" id="ARBA00004127"/>
    </source>
</evidence>
<dbReference type="NCBIfam" id="TIGR00473">
    <property type="entry name" value="pssA"/>
    <property type="match status" value="1"/>
</dbReference>
<dbReference type="PANTHER" id="PTHR14269:SF61">
    <property type="entry name" value="CDP-DIACYLGLYCEROL--SERINE O-PHOSPHATIDYLTRANSFERASE"/>
    <property type="match status" value="1"/>
</dbReference>
<keyword evidence="11 16" id="KW-0472">Membrane</keyword>
<feature type="transmembrane region" description="Helical" evidence="16">
    <location>
        <begin position="215"/>
        <end position="232"/>
    </location>
</feature>
<keyword evidence="12" id="KW-0594">Phospholipid biosynthesis</keyword>
<keyword evidence="13" id="KW-1208">Phospholipid metabolism</keyword>
<evidence type="ECO:0000256" key="4">
    <source>
        <dbReference type="ARBA" id="ARBA00013174"/>
    </source>
</evidence>
<evidence type="ECO:0000256" key="3">
    <source>
        <dbReference type="ARBA" id="ARBA00010441"/>
    </source>
</evidence>
<evidence type="ECO:0000256" key="13">
    <source>
        <dbReference type="ARBA" id="ARBA00023264"/>
    </source>
</evidence>
<feature type="transmembrane region" description="Helical" evidence="16">
    <location>
        <begin position="111"/>
        <end position="134"/>
    </location>
</feature>
<dbReference type="InterPro" id="IPR048254">
    <property type="entry name" value="CDP_ALCOHOL_P_TRANSF_CS"/>
</dbReference>
<evidence type="ECO:0000256" key="10">
    <source>
        <dbReference type="ARBA" id="ARBA00023098"/>
    </source>
</evidence>
<name>A0A1H9HV56_9GAMM</name>
<comment type="similarity">
    <text evidence="3 15">Belongs to the CDP-alcohol phosphatidyltransferase class-I family.</text>
</comment>
<keyword evidence="10" id="KW-0443">Lipid metabolism</keyword>
<dbReference type="GO" id="GO:0016020">
    <property type="term" value="C:membrane"/>
    <property type="evidence" value="ECO:0007669"/>
    <property type="project" value="InterPro"/>
</dbReference>
<reference evidence="17 18" key="1">
    <citation type="submission" date="2016-10" db="EMBL/GenBank/DDBJ databases">
        <authorList>
            <person name="de Groot N.N."/>
        </authorList>
    </citation>
    <scope>NUCLEOTIDE SEQUENCE [LARGE SCALE GENOMIC DNA]</scope>
    <source>
        <strain evidence="17 18">DSM 25927</strain>
    </source>
</reference>
<dbReference type="PANTHER" id="PTHR14269">
    <property type="entry name" value="CDP-DIACYLGLYCEROL--GLYCEROL-3-PHOSPHATE 3-PHOSPHATIDYLTRANSFERASE-RELATED"/>
    <property type="match status" value="1"/>
</dbReference>
<feature type="transmembrane region" description="Helical" evidence="16">
    <location>
        <begin position="77"/>
        <end position="99"/>
    </location>
</feature>
<keyword evidence="8 16" id="KW-0812">Transmembrane</keyword>
<feature type="transmembrane region" description="Helical" evidence="16">
    <location>
        <begin position="238"/>
        <end position="255"/>
    </location>
</feature>
<dbReference type="Gene3D" id="1.20.120.1760">
    <property type="match status" value="1"/>
</dbReference>
<feature type="transmembrane region" description="Helical" evidence="16">
    <location>
        <begin position="39"/>
        <end position="56"/>
    </location>
</feature>
<feature type="transmembrane region" description="Helical" evidence="16">
    <location>
        <begin position="181"/>
        <end position="203"/>
    </location>
</feature>
<dbReference type="InterPro" id="IPR043130">
    <property type="entry name" value="CDP-OH_PTrfase_TM_dom"/>
</dbReference>
<evidence type="ECO:0000313" key="18">
    <source>
        <dbReference type="Proteomes" id="UP000199233"/>
    </source>
</evidence>
<dbReference type="OrthoDB" id="9777147at2"/>
<dbReference type="EC" id="2.7.8.8" evidence="4"/>
<evidence type="ECO:0000313" key="17">
    <source>
        <dbReference type="EMBL" id="SEQ66216.1"/>
    </source>
</evidence>
<dbReference type="AlphaFoldDB" id="A0A1H9HV56"/>
<dbReference type="RefSeq" id="WP_093286784.1">
    <property type="nucleotide sequence ID" value="NZ_FOFS01000009.1"/>
</dbReference>
<dbReference type="InterPro" id="IPR000462">
    <property type="entry name" value="CDP-OH_P_trans"/>
</dbReference>
<dbReference type="STRING" id="489703.SAMN04488038_10945"/>
<feature type="transmembrane region" description="Helical" evidence="16">
    <location>
        <begin position="12"/>
        <end position="33"/>
    </location>
</feature>
<dbReference type="Pfam" id="PF01066">
    <property type="entry name" value="CDP-OH_P_transf"/>
    <property type="match status" value="1"/>
</dbReference>
<evidence type="ECO:0000256" key="14">
    <source>
        <dbReference type="ARBA" id="ARBA00032361"/>
    </source>
</evidence>
<accession>A0A1H9HV56</accession>
<sequence>MSETAPRPRRKGIYLLPNLFTTGTLFGGFYAIVMAMAGRFEPAALGVLVAMIADGMDGRIARMTNTQSDFGKEYDSLCDMVAFGVAPAILIYSFSLHYLGDYRALGGKLGWVIAFAYTACAALRLARFNVLAAIASSNKDFYGVPSPAAAAVVTFFVWSCVDDSHSLFSWLSGRVPFDGSDVLWLAAPLTLLTALSMVSSIRYNSFKKLNLNGRMRFLSFAAVVGVLALLMIDPPRILFLSFVAYALSGPAAVLWRRLRRRHSA</sequence>
<evidence type="ECO:0000256" key="6">
    <source>
        <dbReference type="ARBA" id="ARBA00022516"/>
    </source>
</evidence>
<organism evidence="17 18">
    <name type="scientific">Solimonas aquatica</name>
    <dbReference type="NCBI Taxonomy" id="489703"/>
    <lineage>
        <taxon>Bacteria</taxon>
        <taxon>Pseudomonadati</taxon>
        <taxon>Pseudomonadota</taxon>
        <taxon>Gammaproteobacteria</taxon>
        <taxon>Nevskiales</taxon>
        <taxon>Nevskiaceae</taxon>
        <taxon>Solimonas</taxon>
    </lineage>
</organism>
<keyword evidence="7 15" id="KW-0808">Transferase</keyword>
<keyword evidence="6" id="KW-0444">Lipid biosynthesis</keyword>
<evidence type="ECO:0000256" key="15">
    <source>
        <dbReference type="RuleBase" id="RU003750"/>
    </source>
</evidence>
<evidence type="ECO:0000256" key="12">
    <source>
        <dbReference type="ARBA" id="ARBA00023209"/>
    </source>
</evidence>
<evidence type="ECO:0000256" key="5">
    <source>
        <dbReference type="ARBA" id="ARBA00017171"/>
    </source>
</evidence>
<dbReference type="InterPro" id="IPR004533">
    <property type="entry name" value="CDP-diaglyc--ser_O-PTrfase"/>
</dbReference>
<evidence type="ECO:0000256" key="1">
    <source>
        <dbReference type="ARBA" id="ARBA00000287"/>
    </source>
</evidence>
<dbReference type="GO" id="GO:0008654">
    <property type="term" value="P:phospholipid biosynthetic process"/>
    <property type="evidence" value="ECO:0007669"/>
    <property type="project" value="UniProtKB-KW"/>
</dbReference>
<evidence type="ECO:0000256" key="8">
    <source>
        <dbReference type="ARBA" id="ARBA00022692"/>
    </source>
</evidence>
<gene>
    <name evidence="17" type="ORF">SAMN04488038_10945</name>
</gene>
<proteinExistence type="inferred from homology"/>
<comment type="subcellular location">
    <subcellularLocation>
        <location evidence="2">Endomembrane system</location>
        <topology evidence="2">Multi-pass membrane protein</topology>
    </subcellularLocation>
</comment>
<comment type="catalytic activity">
    <reaction evidence="1">
        <text>a CDP-1,2-diacyl-sn-glycerol + L-serine = a 1,2-diacyl-sn-glycero-3-phospho-L-serine + CMP + H(+)</text>
        <dbReference type="Rhea" id="RHEA:16913"/>
        <dbReference type="ChEBI" id="CHEBI:15378"/>
        <dbReference type="ChEBI" id="CHEBI:33384"/>
        <dbReference type="ChEBI" id="CHEBI:57262"/>
        <dbReference type="ChEBI" id="CHEBI:58332"/>
        <dbReference type="ChEBI" id="CHEBI:60377"/>
        <dbReference type="EC" id="2.7.8.8"/>
    </reaction>
</comment>
<dbReference type="Proteomes" id="UP000199233">
    <property type="component" value="Unassembled WGS sequence"/>
</dbReference>
<feature type="transmembrane region" description="Helical" evidence="16">
    <location>
        <begin position="141"/>
        <end position="161"/>
    </location>
</feature>
<evidence type="ECO:0000256" key="7">
    <source>
        <dbReference type="ARBA" id="ARBA00022679"/>
    </source>
</evidence>
<dbReference type="GO" id="GO:0012505">
    <property type="term" value="C:endomembrane system"/>
    <property type="evidence" value="ECO:0007669"/>
    <property type="project" value="UniProtKB-SubCell"/>
</dbReference>
<dbReference type="GO" id="GO:0003882">
    <property type="term" value="F:CDP-diacylglycerol-serine O-phosphatidyltransferase activity"/>
    <property type="evidence" value="ECO:0007669"/>
    <property type="project" value="UniProtKB-EC"/>
</dbReference>
<dbReference type="EMBL" id="FOFS01000009">
    <property type="protein sequence ID" value="SEQ66216.1"/>
    <property type="molecule type" value="Genomic_DNA"/>
</dbReference>
<evidence type="ECO:0000256" key="9">
    <source>
        <dbReference type="ARBA" id="ARBA00022989"/>
    </source>
</evidence>
<keyword evidence="9 16" id="KW-1133">Transmembrane helix</keyword>
<dbReference type="PROSITE" id="PS00379">
    <property type="entry name" value="CDP_ALCOHOL_P_TRANSF"/>
    <property type="match status" value="1"/>
</dbReference>
<evidence type="ECO:0000256" key="11">
    <source>
        <dbReference type="ARBA" id="ARBA00023136"/>
    </source>
</evidence>
<protein>
    <recommendedName>
        <fullName evidence="5">CDP-diacylglycerol--serine O-phosphatidyltransferase</fullName>
        <ecNumber evidence="4">2.7.8.8</ecNumber>
    </recommendedName>
    <alternativeName>
        <fullName evidence="14">Phosphatidylserine synthase</fullName>
    </alternativeName>
</protein>
<keyword evidence="18" id="KW-1185">Reference proteome</keyword>
<evidence type="ECO:0000256" key="16">
    <source>
        <dbReference type="SAM" id="Phobius"/>
    </source>
</evidence>
<dbReference type="InterPro" id="IPR050324">
    <property type="entry name" value="CDP-alcohol_PTase-I"/>
</dbReference>